<feature type="domain" description="Peptidase M13 C-terminal" evidence="1">
    <location>
        <begin position="16"/>
        <end position="72"/>
    </location>
</feature>
<dbReference type="EMBL" id="CP045901">
    <property type="protein sequence ID" value="QQP37727.1"/>
    <property type="molecule type" value="Genomic_DNA"/>
</dbReference>
<sequence>VDKTDWKRHSEPAIVNAFYSSVENSIQFPAGILQGVFFNKNRPQYMNYGAIGWVIGHEITHGFDDRGRQSDAD</sequence>
<dbReference type="GO" id="GO:0016485">
    <property type="term" value="P:protein processing"/>
    <property type="evidence" value="ECO:0007669"/>
    <property type="project" value="TreeGrafter"/>
</dbReference>
<organism evidence="2 3">
    <name type="scientific">Caligus rogercresseyi</name>
    <name type="common">Sea louse</name>
    <dbReference type="NCBI Taxonomy" id="217165"/>
    <lineage>
        <taxon>Eukaryota</taxon>
        <taxon>Metazoa</taxon>
        <taxon>Ecdysozoa</taxon>
        <taxon>Arthropoda</taxon>
        <taxon>Crustacea</taxon>
        <taxon>Multicrustacea</taxon>
        <taxon>Hexanauplia</taxon>
        <taxon>Copepoda</taxon>
        <taxon>Siphonostomatoida</taxon>
        <taxon>Caligidae</taxon>
        <taxon>Caligus</taxon>
    </lineage>
</organism>
<dbReference type="InterPro" id="IPR000718">
    <property type="entry name" value="Peptidase_M13"/>
</dbReference>
<dbReference type="GO" id="GO:0005886">
    <property type="term" value="C:plasma membrane"/>
    <property type="evidence" value="ECO:0007669"/>
    <property type="project" value="TreeGrafter"/>
</dbReference>
<dbReference type="GO" id="GO:0004222">
    <property type="term" value="F:metalloendopeptidase activity"/>
    <property type="evidence" value="ECO:0007669"/>
    <property type="project" value="InterPro"/>
</dbReference>
<evidence type="ECO:0000313" key="2">
    <source>
        <dbReference type="EMBL" id="QQP37727.1"/>
    </source>
</evidence>
<dbReference type="PROSITE" id="PS51885">
    <property type="entry name" value="NEPRILYSIN"/>
    <property type="match status" value="1"/>
</dbReference>
<evidence type="ECO:0000259" key="1">
    <source>
        <dbReference type="Pfam" id="PF01431"/>
    </source>
</evidence>
<accession>A0A7T8GTY5</accession>
<dbReference type="InterPro" id="IPR024079">
    <property type="entry name" value="MetalloPept_cat_dom_sf"/>
</dbReference>
<dbReference type="SUPFAM" id="SSF55486">
    <property type="entry name" value="Metalloproteases ('zincins'), catalytic domain"/>
    <property type="match status" value="1"/>
</dbReference>
<name>A0A7T8GTY5_CALRO</name>
<feature type="non-terminal residue" evidence="2">
    <location>
        <position position="1"/>
    </location>
</feature>
<dbReference type="PRINTS" id="PR00786">
    <property type="entry name" value="NEPRILYSIN"/>
</dbReference>
<dbReference type="PANTHER" id="PTHR11733">
    <property type="entry name" value="ZINC METALLOPROTEASE FAMILY M13 NEPRILYSIN-RELATED"/>
    <property type="match status" value="1"/>
</dbReference>
<dbReference type="Pfam" id="PF01431">
    <property type="entry name" value="Peptidase_M13"/>
    <property type="match status" value="1"/>
</dbReference>
<evidence type="ECO:0000313" key="3">
    <source>
        <dbReference type="Proteomes" id="UP000595437"/>
    </source>
</evidence>
<dbReference type="InterPro" id="IPR018497">
    <property type="entry name" value="Peptidase_M13_C"/>
</dbReference>
<dbReference type="Gene3D" id="3.40.390.10">
    <property type="entry name" value="Collagenase (Catalytic Domain)"/>
    <property type="match status" value="1"/>
</dbReference>
<feature type="non-terminal residue" evidence="2">
    <location>
        <position position="73"/>
    </location>
</feature>
<protein>
    <recommendedName>
        <fullName evidence="1">Peptidase M13 C-terminal domain-containing protein</fullName>
    </recommendedName>
</protein>
<dbReference type="OrthoDB" id="6475849at2759"/>
<reference evidence="3" key="1">
    <citation type="submission" date="2021-01" db="EMBL/GenBank/DDBJ databases">
        <title>Caligus Genome Assembly.</title>
        <authorList>
            <person name="Gallardo-Escarate C."/>
        </authorList>
    </citation>
    <scope>NUCLEOTIDE SEQUENCE [LARGE SCALE GENOMIC DNA]</scope>
</reference>
<proteinExistence type="predicted"/>
<keyword evidence="3" id="KW-1185">Reference proteome</keyword>
<dbReference type="AlphaFoldDB" id="A0A7T8GTY5"/>
<gene>
    <name evidence="2" type="ORF">FKW44_018105</name>
</gene>
<dbReference type="PANTHER" id="PTHR11733:SF224">
    <property type="entry name" value="NEPRILYSIN-2"/>
    <property type="match status" value="1"/>
</dbReference>
<dbReference type="Proteomes" id="UP000595437">
    <property type="component" value="Chromosome 12"/>
</dbReference>